<reference evidence="1" key="1">
    <citation type="submission" date="2022-08" db="EMBL/GenBank/DDBJ databases">
        <authorList>
            <person name="Gutierrez-Valencia J."/>
        </authorList>
    </citation>
    <scope>NUCLEOTIDE SEQUENCE</scope>
</reference>
<accession>A0AAV0LC91</accession>
<keyword evidence="2" id="KW-1185">Reference proteome</keyword>
<dbReference type="SUPFAM" id="SSF53474">
    <property type="entry name" value="alpha/beta-Hydrolases"/>
    <property type="match status" value="1"/>
</dbReference>
<organism evidence="1 2">
    <name type="scientific">Linum tenue</name>
    <dbReference type="NCBI Taxonomy" id="586396"/>
    <lineage>
        <taxon>Eukaryota</taxon>
        <taxon>Viridiplantae</taxon>
        <taxon>Streptophyta</taxon>
        <taxon>Embryophyta</taxon>
        <taxon>Tracheophyta</taxon>
        <taxon>Spermatophyta</taxon>
        <taxon>Magnoliopsida</taxon>
        <taxon>eudicotyledons</taxon>
        <taxon>Gunneridae</taxon>
        <taxon>Pentapetalae</taxon>
        <taxon>rosids</taxon>
        <taxon>fabids</taxon>
        <taxon>Malpighiales</taxon>
        <taxon>Linaceae</taxon>
        <taxon>Linum</taxon>
    </lineage>
</organism>
<dbReference type="InterPro" id="IPR029058">
    <property type="entry name" value="AB_hydrolase_fold"/>
</dbReference>
<evidence type="ECO:0000313" key="2">
    <source>
        <dbReference type="Proteomes" id="UP001154282"/>
    </source>
</evidence>
<evidence type="ECO:0000313" key="1">
    <source>
        <dbReference type="EMBL" id="CAI0431770.1"/>
    </source>
</evidence>
<comment type="caution">
    <text evidence="1">The sequence shown here is derived from an EMBL/GenBank/DDBJ whole genome shotgun (WGS) entry which is preliminary data.</text>
</comment>
<name>A0AAV0LC91_9ROSI</name>
<dbReference type="Proteomes" id="UP001154282">
    <property type="component" value="Unassembled WGS sequence"/>
</dbReference>
<protein>
    <submittedName>
        <fullName evidence="1">Uncharacterized protein</fullName>
    </submittedName>
</protein>
<dbReference type="EMBL" id="CAMGYJ010000006">
    <property type="protein sequence ID" value="CAI0431770.1"/>
    <property type="molecule type" value="Genomic_DNA"/>
</dbReference>
<proteinExistence type="predicted"/>
<dbReference type="AlphaFoldDB" id="A0AAV0LC91"/>
<sequence length="67" mass="7609">MTTAFQQGGLTDRSGNFLYKQHLKKSKVPVLAIAGDQDFICPPTAVYGKFWNSMDYLYLYSFGFDLC</sequence>
<gene>
    <name evidence="1" type="ORF">LITE_LOCUS23152</name>
</gene>